<feature type="region of interest" description="Disordered" evidence="1">
    <location>
        <begin position="452"/>
        <end position="476"/>
    </location>
</feature>
<dbReference type="RefSeq" id="XP_007404091.1">
    <property type="nucleotide sequence ID" value="XM_007404029.1"/>
</dbReference>
<dbReference type="EMBL" id="GL883090">
    <property type="protein sequence ID" value="EGG13153.1"/>
    <property type="molecule type" value="Genomic_DNA"/>
</dbReference>
<organism evidence="3">
    <name type="scientific">Melampsora larici-populina (strain 98AG31 / pathotype 3-4-7)</name>
    <name type="common">Poplar leaf rust fungus</name>
    <dbReference type="NCBI Taxonomy" id="747676"/>
    <lineage>
        <taxon>Eukaryota</taxon>
        <taxon>Fungi</taxon>
        <taxon>Dikarya</taxon>
        <taxon>Basidiomycota</taxon>
        <taxon>Pucciniomycotina</taxon>
        <taxon>Pucciniomycetes</taxon>
        <taxon>Pucciniales</taxon>
        <taxon>Melampsoraceae</taxon>
        <taxon>Melampsora</taxon>
    </lineage>
</organism>
<reference evidence="3" key="1">
    <citation type="journal article" date="2011" name="Proc. Natl. Acad. Sci. U.S.A.">
        <title>Obligate biotrophy features unraveled by the genomic analysis of rust fungi.</title>
        <authorList>
            <person name="Duplessis S."/>
            <person name="Cuomo C.A."/>
            <person name="Lin Y.-C."/>
            <person name="Aerts A."/>
            <person name="Tisserant E."/>
            <person name="Veneault-Fourrey C."/>
            <person name="Joly D.L."/>
            <person name="Hacquard S."/>
            <person name="Amselem J."/>
            <person name="Cantarel B.L."/>
            <person name="Chiu R."/>
            <person name="Coutinho P.M."/>
            <person name="Feau N."/>
            <person name="Field M."/>
            <person name="Frey P."/>
            <person name="Gelhaye E."/>
            <person name="Goldberg J."/>
            <person name="Grabherr M.G."/>
            <person name="Kodira C.D."/>
            <person name="Kohler A."/>
            <person name="Kuees U."/>
            <person name="Lindquist E.A."/>
            <person name="Lucas S.M."/>
            <person name="Mago R."/>
            <person name="Mauceli E."/>
            <person name="Morin E."/>
            <person name="Murat C."/>
            <person name="Pangilinan J.L."/>
            <person name="Park R."/>
            <person name="Pearson M."/>
            <person name="Quesneville H."/>
            <person name="Rouhier N."/>
            <person name="Sakthikumar S."/>
            <person name="Salamov A.A."/>
            <person name="Schmutz J."/>
            <person name="Selles B."/>
            <person name="Shapiro H."/>
            <person name="Tanguay P."/>
            <person name="Tuskan G.A."/>
            <person name="Henrissat B."/>
            <person name="Van de Peer Y."/>
            <person name="Rouze P."/>
            <person name="Ellis J.G."/>
            <person name="Dodds P.N."/>
            <person name="Schein J.E."/>
            <person name="Zhong S."/>
            <person name="Hamelin R.C."/>
            <person name="Grigoriev I.V."/>
            <person name="Szabo L.J."/>
            <person name="Martin F."/>
        </authorList>
    </citation>
    <scope>NUCLEOTIDE SEQUENCE [LARGE SCALE GENOMIC DNA]</scope>
    <source>
        <strain evidence="3">98AG31 / pathotype 3-4-7</strain>
    </source>
</reference>
<gene>
    <name evidence="2" type="ORF">MELLADRAFT_86835</name>
</gene>
<feature type="compositionally biased region" description="Polar residues" evidence="1">
    <location>
        <begin position="347"/>
        <end position="361"/>
    </location>
</feature>
<dbReference type="OrthoDB" id="2526979at2759"/>
<feature type="region of interest" description="Disordered" evidence="1">
    <location>
        <begin position="622"/>
        <end position="656"/>
    </location>
</feature>
<dbReference type="Proteomes" id="UP000001072">
    <property type="component" value="Unassembled WGS sequence"/>
</dbReference>
<feature type="compositionally biased region" description="Low complexity" evidence="1">
    <location>
        <begin position="324"/>
        <end position="346"/>
    </location>
</feature>
<dbReference type="VEuPathDB" id="FungiDB:MELLADRAFT_86835"/>
<sequence>MLTYSDLDALSLKRTAKVRSNYSRYYCWLVSLGLTARRLLPPLNKHYSVSTASSISGSCASSHDSSSKSSREVMSTNSISTSSLRLNLPSTSSHSPVSDFDEALCLSADEDEEAHKARVENLLWEAQMSFVNHKLQLAVDRFTVAAKLGSSAACLNLASIYLAELVSQAAPASPKSPTLSSPTNSFFNPISNNGVQETILADQLQRIDTGARWLITGLQYQLEPVPSRRRSYYSERLHLSPSQPPPNSCSSSNSATIKLDLNLSLDLVSLLVSLYCHGKLKPPLEAVSGSRVGQSTLWEDGAAIALRLLNHSSFYPTFIGTEQSSTSPPTSPSSASRSASPNRPRSQTLPSISQPQPRSLSQDTKLTRTIVILLSYLLALARWPFENPHPSLSPILIDSTSNFSHWGQAQARQLWFVIIRVSELPGGVGTKAADAFVQKAYERLNALERPRAPPETVLPTRPSYRHSRNHSMLPVMPTSVPPAVDSDWAKPMVSKPTNFRRSSTSPALCLPRLTTGLARPSSVISLPAQPLASTTKVTAPSFFLGRRHGQSRSSITTPAVPAITIDFYCASSTSEQPEAPLNSIASSSGGLSIEERLQNVLVADEQSRLSGYFDWGIDEDLEEEEEDEDWEYDEETNPKAKYKNVKGRDDDEESSSLAVGMDPVLQALEADSRLNVEAMCAVCGVMGTNCPTCPKCGLVFCSRACRTMASTTGPHATCGQSRRNASVSDLSSISSIGRE</sequence>
<dbReference type="AlphaFoldDB" id="F4R3K2"/>
<dbReference type="KEGG" id="mlr:MELLADRAFT_86835"/>
<dbReference type="GeneID" id="18934313"/>
<feature type="region of interest" description="Disordered" evidence="1">
    <location>
        <begin position="53"/>
        <end position="74"/>
    </location>
</feature>
<dbReference type="eggNOG" id="ENOG502SBZH">
    <property type="taxonomic scope" value="Eukaryota"/>
</dbReference>
<feature type="region of interest" description="Disordered" evidence="1">
    <location>
        <begin position="320"/>
        <end position="361"/>
    </location>
</feature>
<dbReference type="HOGENOM" id="CLU_322127_0_0_1"/>
<feature type="compositionally biased region" description="Acidic residues" evidence="1">
    <location>
        <begin position="622"/>
        <end position="635"/>
    </location>
</feature>
<protein>
    <submittedName>
        <fullName evidence="2">Uncharacterized protein</fullName>
    </submittedName>
</protein>
<evidence type="ECO:0000256" key="1">
    <source>
        <dbReference type="SAM" id="MobiDB-lite"/>
    </source>
</evidence>
<evidence type="ECO:0000313" key="3">
    <source>
        <dbReference type="Proteomes" id="UP000001072"/>
    </source>
</evidence>
<keyword evidence="3" id="KW-1185">Reference proteome</keyword>
<proteinExistence type="predicted"/>
<accession>F4R3K2</accession>
<evidence type="ECO:0000313" key="2">
    <source>
        <dbReference type="EMBL" id="EGG13153.1"/>
    </source>
</evidence>
<dbReference type="InParanoid" id="F4R3K2"/>
<feature type="compositionally biased region" description="Low complexity" evidence="1">
    <location>
        <begin position="53"/>
        <end position="64"/>
    </location>
</feature>
<name>F4R3K2_MELLP</name>